<keyword evidence="2" id="KW-1185">Reference proteome</keyword>
<organism evidence="1 2">
    <name type="scientific">Araneus ventricosus</name>
    <name type="common">Orbweaver spider</name>
    <name type="synonym">Epeira ventricosa</name>
    <dbReference type="NCBI Taxonomy" id="182803"/>
    <lineage>
        <taxon>Eukaryota</taxon>
        <taxon>Metazoa</taxon>
        <taxon>Ecdysozoa</taxon>
        <taxon>Arthropoda</taxon>
        <taxon>Chelicerata</taxon>
        <taxon>Arachnida</taxon>
        <taxon>Araneae</taxon>
        <taxon>Araneomorphae</taxon>
        <taxon>Entelegynae</taxon>
        <taxon>Araneoidea</taxon>
        <taxon>Araneidae</taxon>
        <taxon>Araneus</taxon>
    </lineage>
</organism>
<evidence type="ECO:0000313" key="2">
    <source>
        <dbReference type="Proteomes" id="UP000499080"/>
    </source>
</evidence>
<dbReference type="Proteomes" id="UP000499080">
    <property type="component" value="Unassembled WGS sequence"/>
</dbReference>
<reference evidence="1 2" key="1">
    <citation type="journal article" date="2019" name="Sci. Rep.">
        <title>Orb-weaving spider Araneus ventricosus genome elucidates the spidroin gene catalogue.</title>
        <authorList>
            <person name="Kono N."/>
            <person name="Nakamura H."/>
            <person name="Ohtoshi R."/>
            <person name="Moran D.A.P."/>
            <person name="Shinohara A."/>
            <person name="Yoshida Y."/>
            <person name="Fujiwara M."/>
            <person name="Mori M."/>
            <person name="Tomita M."/>
            <person name="Arakawa K."/>
        </authorList>
    </citation>
    <scope>NUCLEOTIDE SEQUENCE [LARGE SCALE GENOMIC DNA]</scope>
</reference>
<dbReference type="AlphaFoldDB" id="A0A4Y2N6N2"/>
<evidence type="ECO:0000313" key="1">
    <source>
        <dbReference type="EMBL" id="GBN34552.1"/>
    </source>
</evidence>
<proteinExistence type="predicted"/>
<protein>
    <submittedName>
        <fullName evidence="1">Uncharacterized protein</fullName>
    </submittedName>
</protein>
<name>A0A4Y2N6N2_ARAVE</name>
<comment type="caution">
    <text evidence="1">The sequence shown here is derived from an EMBL/GenBank/DDBJ whole genome shotgun (WGS) entry which is preliminary data.</text>
</comment>
<gene>
    <name evidence="1" type="ORF">AVEN_12962_1</name>
</gene>
<sequence length="111" mass="12560">MTFGPRCVLCNRVPLHSLGILRLRISSTGTPTFNLCLLEGAPDNSKMLKSSTQGGHSLWKPGKLREFHSRHWKFYEPPRNFRALTLSTETCDVIDRIFSASALPRSRSRTT</sequence>
<dbReference type="EMBL" id="BGPR01207846">
    <property type="protein sequence ID" value="GBN34552.1"/>
    <property type="molecule type" value="Genomic_DNA"/>
</dbReference>
<accession>A0A4Y2N6N2</accession>